<dbReference type="InterPro" id="IPR050054">
    <property type="entry name" value="UPRTase/APRTase"/>
</dbReference>
<dbReference type="EMBL" id="CP069362">
    <property type="protein sequence ID" value="WGS64492.1"/>
    <property type="molecule type" value="Genomic_DNA"/>
</dbReference>
<keyword evidence="14" id="KW-1185">Reference proteome</keyword>
<dbReference type="PANTHER" id="PTHR32315:SF3">
    <property type="entry name" value="ADENINE PHOSPHORIBOSYLTRANSFERASE"/>
    <property type="match status" value="1"/>
</dbReference>
<dbReference type="InterPro" id="IPR029057">
    <property type="entry name" value="PRTase-like"/>
</dbReference>
<sequence length="170" mass="19001">MNFEKYIRDIPDFPKPGIIFKDITPLLATPEAFREVIDAMAERVKDLDFDTILVPEARGFLFGSALAYKLGKKLVPVRKPGKLPYDVVEVSYSLEYGEAKIQMHKDALSKSEKVLIVDDVLATGGTIKAIETLVKKLEAEVSGVLCLIELSFLNPREKLSEVKVESILVY</sequence>
<name>A0ABY8PPC3_9BACT</name>
<evidence type="ECO:0000256" key="3">
    <source>
        <dbReference type="ARBA" id="ARBA00004496"/>
    </source>
</evidence>
<keyword evidence="7 11" id="KW-0963">Cytoplasm</keyword>
<dbReference type="Gene3D" id="3.40.50.2020">
    <property type="match status" value="1"/>
</dbReference>
<dbReference type="CDD" id="cd06223">
    <property type="entry name" value="PRTases_typeI"/>
    <property type="match status" value="1"/>
</dbReference>
<proteinExistence type="inferred from homology"/>
<dbReference type="NCBIfam" id="NF002634">
    <property type="entry name" value="PRK02304.1-3"/>
    <property type="match status" value="1"/>
</dbReference>
<dbReference type="GO" id="GO:0003999">
    <property type="term" value="F:adenine phosphoribosyltransferase activity"/>
    <property type="evidence" value="ECO:0007669"/>
    <property type="project" value="UniProtKB-EC"/>
</dbReference>
<feature type="domain" description="Phosphoribosyltransferase" evidence="12">
    <location>
        <begin position="26"/>
        <end position="148"/>
    </location>
</feature>
<comment type="pathway">
    <text evidence="4 11">Purine metabolism; AMP biosynthesis via salvage pathway; AMP from adenine: step 1/1.</text>
</comment>
<evidence type="ECO:0000256" key="8">
    <source>
        <dbReference type="ARBA" id="ARBA00022676"/>
    </source>
</evidence>
<dbReference type="RefSeq" id="WP_280998180.1">
    <property type="nucleotide sequence ID" value="NZ_CP069362.1"/>
</dbReference>
<dbReference type="EC" id="2.4.2.7" evidence="6 11"/>
<comment type="similarity">
    <text evidence="5 11">Belongs to the purine/pyrimidine phosphoribosyltransferase family.</text>
</comment>
<dbReference type="InterPro" id="IPR000836">
    <property type="entry name" value="PRTase_dom"/>
</dbReference>
<evidence type="ECO:0000256" key="11">
    <source>
        <dbReference type="HAMAP-Rule" id="MF_00004"/>
    </source>
</evidence>
<keyword evidence="8 11" id="KW-0328">Glycosyltransferase</keyword>
<organism evidence="13 14">
    <name type="scientific">Marinitoga aeolica</name>
    <dbReference type="NCBI Taxonomy" id="2809031"/>
    <lineage>
        <taxon>Bacteria</taxon>
        <taxon>Thermotogati</taxon>
        <taxon>Thermotogota</taxon>
        <taxon>Thermotogae</taxon>
        <taxon>Petrotogales</taxon>
        <taxon>Petrotogaceae</taxon>
        <taxon>Marinitoga</taxon>
    </lineage>
</organism>
<evidence type="ECO:0000256" key="4">
    <source>
        <dbReference type="ARBA" id="ARBA00004659"/>
    </source>
</evidence>
<dbReference type="PANTHER" id="PTHR32315">
    <property type="entry name" value="ADENINE PHOSPHORIBOSYLTRANSFERASE"/>
    <property type="match status" value="1"/>
</dbReference>
<dbReference type="NCBIfam" id="NF002636">
    <property type="entry name" value="PRK02304.1-5"/>
    <property type="match status" value="1"/>
</dbReference>
<dbReference type="SUPFAM" id="SSF53271">
    <property type="entry name" value="PRTase-like"/>
    <property type="match status" value="1"/>
</dbReference>
<evidence type="ECO:0000256" key="5">
    <source>
        <dbReference type="ARBA" id="ARBA00008391"/>
    </source>
</evidence>
<protein>
    <recommendedName>
        <fullName evidence="6 11">Adenine phosphoribosyltransferase</fullName>
        <shortName evidence="11">APRT</shortName>
        <ecNumber evidence="6 11">2.4.2.7</ecNumber>
    </recommendedName>
</protein>
<gene>
    <name evidence="11" type="primary">apt</name>
    <name evidence="13" type="ORF">JRV97_08945</name>
</gene>
<evidence type="ECO:0000256" key="7">
    <source>
        <dbReference type="ARBA" id="ARBA00022490"/>
    </source>
</evidence>
<evidence type="ECO:0000256" key="9">
    <source>
        <dbReference type="ARBA" id="ARBA00022679"/>
    </source>
</evidence>
<evidence type="ECO:0000256" key="10">
    <source>
        <dbReference type="ARBA" id="ARBA00022726"/>
    </source>
</evidence>
<evidence type="ECO:0000313" key="14">
    <source>
        <dbReference type="Proteomes" id="UP001232493"/>
    </source>
</evidence>
<evidence type="ECO:0000256" key="2">
    <source>
        <dbReference type="ARBA" id="ARBA00003968"/>
    </source>
</evidence>
<evidence type="ECO:0000256" key="6">
    <source>
        <dbReference type="ARBA" id="ARBA00011893"/>
    </source>
</evidence>
<dbReference type="InterPro" id="IPR005764">
    <property type="entry name" value="Ade_phspho_trans"/>
</dbReference>
<evidence type="ECO:0000313" key="13">
    <source>
        <dbReference type="EMBL" id="WGS64492.1"/>
    </source>
</evidence>
<keyword evidence="9 11" id="KW-0808">Transferase</keyword>
<dbReference type="Proteomes" id="UP001232493">
    <property type="component" value="Chromosome"/>
</dbReference>
<comment type="subcellular location">
    <subcellularLocation>
        <location evidence="3 11">Cytoplasm</location>
    </subcellularLocation>
</comment>
<keyword evidence="10 11" id="KW-0660">Purine salvage</keyword>
<dbReference type="HAMAP" id="MF_00004">
    <property type="entry name" value="Aden_phosphoribosyltr"/>
    <property type="match status" value="1"/>
</dbReference>
<comment type="catalytic activity">
    <reaction evidence="1 11">
        <text>AMP + diphosphate = 5-phospho-alpha-D-ribose 1-diphosphate + adenine</text>
        <dbReference type="Rhea" id="RHEA:16609"/>
        <dbReference type="ChEBI" id="CHEBI:16708"/>
        <dbReference type="ChEBI" id="CHEBI:33019"/>
        <dbReference type="ChEBI" id="CHEBI:58017"/>
        <dbReference type="ChEBI" id="CHEBI:456215"/>
        <dbReference type="EC" id="2.4.2.7"/>
    </reaction>
</comment>
<comment type="function">
    <text evidence="2 11">Catalyzes a salvage reaction resulting in the formation of AMP, that is energically less costly than de novo synthesis.</text>
</comment>
<evidence type="ECO:0000259" key="12">
    <source>
        <dbReference type="Pfam" id="PF00156"/>
    </source>
</evidence>
<comment type="subunit">
    <text evidence="11">Homodimer.</text>
</comment>
<dbReference type="Pfam" id="PF00156">
    <property type="entry name" value="Pribosyltran"/>
    <property type="match status" value="1"/>
</dbReference>
<evidence type="ECO:0000256" key="1">
    <source>
        <dbReference type="ARBA" id="ARBA00000868"/>
    </source>
</evidence>
<reference evidence="13 14" key="1">
    <citation type="submission" date="2021-02" db="EMBL/GenBank/DDBJ databases">
        <title>Characterization of Marinitoga sp. nov. str. BP5-C20A.</title>
        <authorList>
            <person name="Erauso G."/>
            <person name="Postec A."/>
        </authorList>
    </citation>
    <scope>NUCLEOTIDE SEQUENCE [LARGE SCALE GENOMIC DNA]</scope>
    <source>
        <strain evidence="13 14">BP5-C20A</strain>
    </source>
</reference>
<accession>A0ABY8PPC3</accession>
<dbReference type="NCBIfam" id="TIGR01090">
    <property type="entry name" value="apt"/>
    <property type="match status" value="1"/>
</dbReference>